<feature type="compositionally biased region" description="Basic and acidic residues" evidence="1">
    <location>
        <begin position="233"/>
        <end position="251"/>
    </location>
</feature>
<dbReference type="EMBL" id="SRLO01000432">
    <property type="protein sequence ID" value="TNN56309.1"/>
    <property type="molecule type" value="Genomic_DNA"/>
</dbReference>
<reference evidence="2 3" key="1">
    <citation type="submission" date="2019-03" db="EMBL/GenBank/DDBJ databases">
        <title>First draft genome of Liparis tanakae, snailfish: a comprehensive survey of snailfish specific genes.</title>
        <authorList>
            <person name="Kim W."/>
            <person name="Song I."/>
            <person name="Jeong J.-H."/>
            <person name="Kim D."/>
            <person name="Kim S."/>
            <person name="Ryu S."/>
            <person name="Song J.Y."/>
            <person name="Lee S.K."/>
        </authorList>
    </citation>
    <scope>NUCLEOTIDE SEQUENCE [LARGE SCALE GENOMIC DNA]</scope>
    <source>
        <tissue evidence="2">Muscle</tissue>
    </source>
</reference>
<sequence length="258" mass="27325">MHHYHLRPDRRLCPAGTGAPLPPPPRGQPPAQREVWGTADQPSPAPLLPSSTLISSDSLPAPLILAGPLSLPSRHRFAAAETKKAPPTPGTENKRHNSGRKAPRSIFAFVRGETLPTGTDTERVAGAIPSTHSTAKHNNILDFLRMAASFSPSASPVRCVALGLSCGRAAAARPGSAVSVRGASPCGFGELRQSVRGSGGSRKHPANIGGVRGQRLPDSNPIKRRLRQPWRRAGADSESSRAVRFRAKAEARGWGQSQ</sequence>
<proteinExistence type="predicted"/>
<dbReference type="AlphaFoldDB" id="A0A4Z2GSE8"/>
<feature type="region of interest" description="Disordered" evidence="1">
    <location>
        <begin position="1"/>
        <end position="53"/>
    </location>
</feature>
<dbReference type="Proteomes" id="UP000314294">
    <property type="component" value="Unassembled WGS sequence"/>
</dbReference>
<feature type="region of interest" description="Disordered" evidence="1">
    <location>
        <begin position="194"/>
        <end position="258"/>
    </location>
</feature>
<accession>A0A4Z2GSE8</accession>
<organism evidence="2 3">
    <name type="scientific">Liparis tanakae</name>
    <name type="common">Tanaka's snailfish</name>
    <dbReference type="NCBI Taxonomy" id="230148"/>
    <lineage>
        <taxon>Eukaryota</taxon>
        <taxon>Metazoa</taxon>
        <taxon>Chordata</taxon>
        <taxon>Craniata</taxon>
        <taxon>Vertebrata</taxon>
        <taxon>Euteleostomi</taxon>
        <taxon>Actinopterygii</taxon>
        <taxon>Neopterygii</taxon>
        <taxon>Teleostei</taxon>
        <taxon>Neoteleostei</taxon>
        <taxon>Acanthomorphata</taxon>
        <taxon>Eupercaria</taxon>
        <taxon>Perciformes</taxon>
        <taxon>Cottioidei</taxon>
        <taxon>Cottales</taxon>
        <taxon>Liparidae</taxon>
        <taxon>Liparis</taxon>
    </lineage>
</organism>
<feature type="region of interest" description="Disordered" evidence="1">
    <location>
        <begin position="78"/>
        <end position="103"/>
    </location>
</feature>
<protein>
    <submittedName>
        <fullName evidence="2">Uncharacterized protein</fullName>
    </submittedName>
</protein>
<evidence type="ECO:0000313" key="3">
    <source>
        <dbReference type="Proteomes" id="UP000314294"/>
    </source>
</evidence>
<evidence type="ECO:0000256" key="1">
    <source>
        <dbReference type="SAM" id="MobiDB-lite"/>
    </source>
</evidence>
<keyword evidence="3" id="KW-1185">Reference proteome</keyword>
<gene>
    <name evidence="2" type="ORF">EYF80_033515</name>
</gene>
<comment type="caution">
    <text evidence="2">The sequence shown here is derived from an EMBL/GenBank/DDBJ whole genome shotgun (WGS) entry which is preliminary data.</text>
</comment>
<evidence type="ECO:0000313" key="2">
    <source>
        <dbReference type="EMBL" id="TNN56309.1"/>
    </source>
</evidence>
<name>A0A4Z2GSE8_9TELE</name>
<feature type="compositionally biased region" description="Basic and acidic residues" evidence="1">
    <location>
        <begin position="1"/>
        <end position="12"/>
    </location>
</feature>